<dbReference type="PROSITE" id="PS50158">
    <property type="entry name" value="ZF_CCHC"/>
    <property type="match status" value="1"/>
</dbReference>
<feature type="domain" description="CCHC-type" evidence="3">
    <location>
        <begin position="209"/>
        <end position="222"/>
    </location>
</feature>
<dbReference type="OrthoDB" id="1939268at2759"/>
<reference evidence="5 6" key="2">
    <citation type="submission" date="2025-04" db="UniProtKB">
        <authorList>
            <consortium name="RefSeq"/>
        </authorList>
    </citation>
    <scope>IDENTIFICATION</scope>
    <source>
        <tissue evidence="5 6">Leaves</tissue>
    </source>
</reference>
<dbReference type="PANTHER" id="PTHR31286">
    <property type="entry name" value="GLYCINE-RICH CELL WALL STRUCTURAL PROTEIN 1.8-LIKE"/>
    <property type="match status" value="1"/>
</dbReference>
<organism evidence="4 5">
    <name type="scientific">Coffea arabica</name>
    <name type="common">Arabian coffee</name>
    <dbReference type="NCBI Taxonomy" id="13443"/>
    <lineage>
        <taxon>Eukaryota</taxon>
        <taxon>Viridiplantae</taxon>
        <taxon>Streptophyta</taxon>
        <taxon>Embryophyta</taxon>
        <taxon>Tracheophyta</taxon>
        <taxon>Spermatophyta</taxon>
        <taxon>Magnoliopsida</taxon>
        <taxon>eudicotyledons</taxon>
        <taxon>Gunneridae</taxon>
        <taxon>Pentapetalae</taxon>
        <taxon>asterids</taxon>
        <taxon>lamiids</taxon>
        <taxon>Gentianales</taxon>
        <taxon>Rubiaceae</taxon>
        <taxon>Ixoroideae</taxon>
        <taxon>Gardenieae complex</taxon>
        <taxon>Bertiereae - Coffeeae clade</taxon>
        <taxon>Coffeeae</taxon>
        <taxon>Coffea</taxon>
    </lineage>
</organism>
<keyword evidence="1" id="KW-0863">Zinc-finger</keyword>
<dbReference type="InterPro" id="IPR025558">
    <property type="entry name" value="DUF4283"/>
</dbReference>
<protein>
    <submittedName>
        <fullName evidence="5 6">Uncharacterized protein LOC113688975</fullName>
    </submittedName>
</protein>
<reference evidence="4" key="1">
    <citation type="journal article" date="2025" name="Foods">
        <title>Unveiling the Microbial Signatures of Arabica Coffee Cherries: Insights into Ripeness Specific Diversity, Functional Traits, and Implications for Quality and Safety.</title>
        <authorList>
            <consortium name="RefSeq"/>
            <person name="Tenea G.N."/>
            <person name="Cifuentes V."/>
            <person name="Reyes P."/>
            <person name="Cevallos-Vallejos M."/>
        </authorList>
    </citation>
    <scope>NUCLEOTIDE SEQUENCE [LARGE SCALE GENOMIC DNA]</scope>
</reference>
<feature type="region of interest" description="Disordered" evidence="2">
    <location>
        <begin position="263"/>
        <end position="291"/>
    </location>
</feature>
<dbReference type="InterPro" id="IPR040256">
    <property type="entry name" value="At4g02000-like"/>
</dbReference>
<gene>
    <name evidence="5 6" type="primary">LOC113688975</name>
</gene>
<evidence type="ECO:0000313" key="6">
    <source>
        <dbReference type="RefSeq" id="XP_027062607.1"/>
    </source>
</evidence>
<proteinExistence type="predicted"/>
<dbReference type="RefSeq" id="XP_027062607.1">
    <property type="nucleotide sequence ID" value="XM_027206806.1"/>
</dbReference>
<dbReference type="InterPro" id="IPR025836">
    <property type="entry name" value="Zn_knuckle_CX2CX4HX4C"/>
</dbReference>
<dbReference type="GO" id="GO:0003676">
    <property type="term" value="F:nucleic acid binding"/>
    <property type="evidence" value="ECO:0007669"/>
    <property type="project" value="InterPro"/>
</dbReference>
<dbReference type="AlphaFoldDB" id="A0A6P6S9U1"/>
<name>A0A6P6S9U1_COFAR</name>
<dbReference type="Proteomes" id="UP001652660">
    <property type="component" value="Chromosome 5e"/>
</dbReference>
<dbReference type="RefSeq" id="XP_027062606.1">
    <property type="nucleotide sequence ID" value="XM_027206805.1"/>
</dbReference>
<sequence length="291" mass="33264">MSSMQDILQQLSSVQLDEEECTVIEVTEEEIKQGIEDCSNSCLEKFVARKEMNLKGLKGALERAWKRQGFRIFRVQPDVCQLFFASKKDLQFVLSKGPWNIDNNLLVVKSWFSGVRVNELDFENVFFGVNICGLPWEFYTQEVAMKVASSFRDCSCVQLKEKSDSDERFFRLRILVNTKTPLRRVVRLKWGDNSEARGILRYERLSSFCYQCGVMGHTAKVCAKAMVAEANSSQDSQYGFWLITDTIIARQIWQQILSAEGMPENPSGPMALEEDGRGHHRASPSQTQCRA</sequence>
<keyword evidence="4" id="KW-1185">Reference proteome</keyword>
<dbReference type="Pfam" id="PF14392">
    <property type="entry name" value="zf-CCHC_4"/>
    <property type="match status" value="1"/>
</dbReference>
<dbReference type="PANTHER" id="PTHR31286:SF167">
    <property type="entry name" value="OS09G0268800 PROTEIN"/>
    <property type="match status" value="1"/>
</dbReference>
<keyword evidence="1" id="KW-0862">Zinc</keyword>
<evidence type="ECO:0000313" key="5">
    <source>
        <dbReference type="RefSeq" id="XP_027062606.1"/>
    </source>
</evidence>
<dbReference type="Pfam" id="PF14111">
    <property type="entry name" value="DUF4283"/>
    <property type="match status" value="1"/>
</dbReference>
<keyword evidence="1" id="KW-0479">Metal-binding</keyword>
<evidence type="ECO:0000256" key="1">
    <source>
        <dbReference type="PROSITE-ProRule" id="PRU00047"/>
    </source>
</evidence>
<dbReference type="GeneID" id="113688975"/>
<dbReference type="GO" id="GO:0008270">
    <property type="term" value="F:zinc ion binding"/>
    <property type="evidence" value="ECO:0007669"/>
    <property type="project" value="UniProtKB-KW"/>
</dbReference>
<dbReference type="InterPro" id="IPR001878">
    <property type="entry name" value="Znf_CCHC"/>
</dbReference>
<accession>A0A6P6S9U1</accession>
<evidence type="ECO:0000256" key="2">
    <source>
        <dbReference type="SAM" id="MobiDB-lite"/>
    </source>
</evidence>
<evidence type="ECO:0000313" key="4">
    <source>
        <dbReference type="Proteomes" id="UP001652660"/>
    </source>
</evidence>
<evidence type="ECO:0000259" key="3">
    <source>
        <dbReference type="PROSITE" id="PS50158"/>
    </source>
</evidence>